<dbReference type="SUPFAM" id="SSF52540">
    <property type="entry name" value="P-loop containing nucleoside triphosphate hydrolases"/>
    <property type="match status" value="1"/>
</dbReference>
<dbReference type="InterPro" id="IPR056884">
    <property type="entry name" value="NPHP3-like_N"/>
</dbReference>
<evidence type="ECO:0000259" key="3">
    <source>
        <dbReference type="Pfam" id="PF24883"/>
    </source>
</evidence>
<dbReference type="AlphaFoldDB" id="A0A6A6FA40"/>
<dbReference type="InterPro" id="IPR010730">
    <property type="entry name" value="HET"/>
</dbReference>
<keyword evidence="1" id="KW-0677">Repeat</keyword>
<dbReference type="PANTHER" id="PTHR10622:SF13">
    <property type="entry name" value="NACHT DOMAIN-CONTAINING PROTEIN"/>
    <property type="match status" value="1"/>
</dbReference>
<keyword evidence="5" id="KW-1185">Reference proteome</keyword>
<evidence type="ECO:0000313" key="4">
    <source>
        <dbReference type="EMBL" id="KAF2210281.1"/>
    </source>
</evidence>
<feature type="domain" description="Nephrocystin 3-like N-terminal" evidence="3">
    <location>
        <begin position="285"/>
        <end position="379"/>
    </location>
</feature>
<dbReference type="Pfam" id="PF24883">
    <property type="entry name" value="NPHP3_N"/>
    <property type="match status" value="1"/>
</dbReference>
<dbReference type="PANTHER" id="PTHR10622">
    <property type="entry name" value="HET DOMAIN-CONTAINING PROTEIN"/>
    <property type="match status" value="1"/>
</dbReference>
<protein>
    <recommendedName>
        <fullName evidence="6">Heterokaryon incompatibility domain-containing protein</fullName>
    </recommendedName>
</protein>
<dbReference type="Proteomes" id="UP000799539">
    <property type="component" value="Unassembled WGS sequence"/>
</dbReference>
<organism evidence="4 5">
    <name type="scientific">Cercospora zeae-maydis SCOH1-5</name>
    <dbReference type="NCBI Taxonomy" id="717836"/>
    <lineage>
        <taxon>Eukaryota</taxon>
        <taxon>Fungi</taxon>
        <taxon>Dikarya</taxon>
        <taxon>Ascomycota</taxon>
        <taxon>Pezizomycotina</taxon>
        <taxon>Dothideomycetes</taxon>
        <taxon>Dothideomycetidae</taxon>
        <taxon>Mycosphaerellales</taxon>
        <taxon>Mycosphaerellaceae</taxon>
        <taxon>Cercospora</taxon>
    </lineage>
</organism>
<dbReference type="EMBL" id="ML992682">
    <property type="protein sequence ID" value="KAF2210281.1"/>
    <property type="molecule type" value="Genomic_DNA"/>
</dbReference>
<accession>A0A6A6FA40</accession>
<reference evidence="4" key="1">
    <citation type="journal article" date="2020" name="Stud. Mycol.">
        <title>101 Dothideomycetes genomes: a test case for predicting lifestyles and emergence of pathogens.</title>
        <authorList>
            <person name="Haridas S."/>
            <person name="Albert R."/>
            <person name="Binder M."/>
            <person name="Bloem J."/>
            <person name="Labutti K."/>
            <person name="Salamov A."/>
            <person name="Andreopoulos B."/>
            <person name="Baker S."/>
            <person name="Barry K."/>
            <person name="Bills G."/>
            <person name="Bluhm B."/>
            <person name="Cannon C."/>
            <person name="Castanera R."/>
            <person name="Culley D."/>
            <person name="Daum C."/>
            <person name="Ezra D."/>
            <person name="Gonzalez J."/>
            <person name="Henrissat B."/>
            <person name="Kuo A."/>
            <person name="Liang C."/>
            <person name="Lipzen A."/>
            <person name="Lutzoni F."/>
            <person name="Magnuson J."/>
            <person name="Mondo S."/>
            <person name="Nolan M."/>
            <person name="Ohm R."/>
            <person name="Pangilinan J."/>
            <person name="Park H.-J."/>
            <person name="Ramirez L."/>
            <person name="Alfaro M."/>
            <person name="Sun H."/>
            <person name="Tritt A."/>
            <person name="Yoshinaga Y."/>
            <person name="Zwiers L.-H."/>
            <person name="Turgeon B."/>
            <person name="Goodwin S."/>
            <person name="Spatafora J."/>
            <person name="Crous P."/>
            <person name="Grigoriev I."/>
        </authorList>
    </citation>
    <scope>NUCLEOTIDE SEQUENCE</scope>
    <source>
        <strain evidence="4">SCOH1-5</strain>
    </source>
</reference>
<evidence type="ECO:0000259" key="2">
    <source>
        <dbReference type="Pfam" id="PF06985"/>
    </source>
</evidence>
<dbReference type="Gene3D" id="3.40.50.300">
    <property type="entry name" value="P-loop containing nucleotide triphosphate hydrolases"/>
    <property type="match status" value="1"/>
</dbReference>
<dbReference type="InterPro" id="IPR027417">
    <property type="entry name" value="P-loop_NTPase"/>
</dbReference>
<feature type="domain" description="Heterokaryon incompatibility" evidence="2">
    <location>
        <begin position="22"/>
        <end position="114"/>
    </location>
</feature>
<dbReference type="Pfam" id="PF06985">
    <property type="entry name" value="HET"/>
    <property type="match status" value="1"/>
</dbReference>
<evidence type="ECO:0000313" key="5">
    <source>
        <dbReference type="Proteomes" id="UP000799539"/>
    </source>
</evidence>
<evidence type="ECO:0000256" key="1">
    <source>
        <dbReference type="ARBA" id="ARBA00022737"/>
    </source>
</evidence>
<evidence type="ECO:0008006" key="6">
    <source>
        <dbReference type="Google" id="ProtNLM"/>
    </source>
</evidence>
<dbReference type="OrthoDB" id="20872at2759"/>
<sequence>MRLLNVKSLNFAEFRDDDRPKYVIASHRWVEGSEATLRDVRNRRNTDKSGYKKITGFAKYAEKHVPAVEWLWVDTCCIDKTNAAELSESLNLMVDWYRNAVLCIVYLVDVKSTKDLASFRQSEWFKRGWTLQELLAPQLLVFVTETWQVIGNKGASTNVNCGTPAGPDLEMDIAAITSIPERVLRDYAASTDISVNEKLRWMEGRATTKPEDMSYALYGIFGVTPGANYGERHEGARRRLLAAIHHQDDVAAQKTERFQMIVEWLSSPDPWTNHQTARQLHEPLSGAWLLQSDLYQDWKNSSTRHLWMHGKPGCGKTVLCSTAIEDIKEHCQNCPNAGYAIFYFSFSETQKQQITHLLRSLIVQLGWREPAFSILKQLYNRPNRIALGLGELERTLLACFEAYDTQCADLRNGP</sequence>
<proteinExistence type="predicted"/>
<name>A0A6A6FA40_9PEZI</name>
<gene>
    <name evidence="4" type="ORF">CERZMDRAFT_121889</name>
</gene>